<dbReference type="GO" id="GO:0016747">
    <property type="term" value="F:acyltransferase activity, transferring groups other than amino-acyl groups"/>
    <property type="evidence" value="ECO:0007669"/>
    <property type="project" value="InterPro"/>
</dbReference>
<evidence type="ECO:0000259" key="1">
    <source>
        <dbReference type="PROSITE" id="PS51186"/>
    </source>
</evidence>
<dbReference type="PROSITE" id="PS51186">
    <property type="entry name" value="GNAT"/>
    <property type="match status" value="1"/>
</dbReference>
<protein>
    <submittedName>
        <fullName evidence="2">GNAT family N-acetyltransferase</fullName>
    </submittedName>
</protein>
<reference evidence="2 3" key="1">
    <citation type="submission" date="2019-07" db="EMBL/GenBank/DDBJ databases">
        <authorList>
            <person name="Kim J."/>
        </authorList>
    </citation>
    <scope>NUCLEOTIDE SEQUENCE [LARGE SCALE GENOMIC DNA]</scope>
    <source>
        <strain evidence="2 3">G13</strain>
    </source>
</reference>
<comment type="caution">
    <text evidence="2">The sequence shown here is derived from an EMBL/GenBank/DDBJ whole genome shotgun (WGS) entry which is preliminary data.</text>
</comment>
<gene>
    <name evidence="2" type="ORF">FPZ45_21715</name>
</gene>
<evidence type="ECO:0000313" key="3">
    <source>
        <dbReference type="Proteomes" id="UP000316330"/>
    </source>
</evidence>
<dbReference type="Proteomes" id="UP000316330">
    <property type="component" value="Unassembled WGS sequence"/>
</dbReference>
<dbReference type="RefSeq" id="WP_144706447.1">
    <property type="nucleotide sequence ID" value="NZ_VNJJ01000017.1"/>
</dbReference>
<dbReference type="AlphaFoldDB" id="A0A559J8W2"/>
<keyword evidence="2" id="KW-0808">Transferase</keyword>
<dbReference type="EMBL" id="VNJJ01000017">
    <property type="protein sequence ID" value="TVX96325.1"/>
    <property type="molecule type" value="Genomic_DNA"/>
</dbReference>
<dbReference type="OrthoDB" id="9786032at2"/>
<keyword evidence="3" id="KW-1185">Reference proteome</keyword>
<dbReference type="InterPro" id="IPR000182">
    <property type="entry name" value="GNAT_dom"/>
</dbReference>
<dbReference type="Gene3D" id="3.40.630.30">
    <property type="match status" value="1"/>
</dbReference>
<evidence type="ECO:0000313" key="2">
    <source>
        <dbReference type="EMBL" id="TVX96325.1"/>
    </source>
</evidence>
<proteinExistence type="predicted"/>
<name>A0A559J8W2_9BACL</name>
<organism evidence="2 3">
    <name type="scientific">Cohnella terricola</name>
    <dbReference type="NCBI Taxonomy" id="1289167"/>
    <lineage>
        <taxon>Bacteria</taxon>
        <taxon>Bacillati</taxon>
        <taxon>Bacillota</taxon>
        <taxon>Bacilli</taxon>
        <taxon>Bacillales</taxon>
        <taxon>Paenibacillaceae</taxon>
        <taxon>Cohnella</taxon>
    </lineage>
</organism>
<dbReference type="Pfam" id="PF00583">
    <property type="entry name" value="Acetyltransf_1"/>
    <property type="match status" value="1"/>
</dbReference>
<dbReference type="CDD" id="cd04301">
    <property type="entry name" value="NAT_SF"/>
    <property type="match status" value="1"/>
</dbReference>
<dbReference type="SUPFAM" id="SSF55729">
    <property type="entry name" value="Acyl-CoA N-acyltransferases (Nat)"/>
    <property type="match status" value="1"/>
</dbReference>
<accession>A0A559J8W2</accession>
<sequence>MDIFLEKASELDAESIFDIQIAAFTPLLKKYRDYETNPANETIDRVIARINNPDGGFYKIMANQVLAGAICMFRRDEAHYWISPMFIRPENQGKGIAQQAIFLLEQAFPQAKTWELATILEEERNCHLYRKMGYSETGIRKTINEFTTLVYYKKVVHNVI</sequence>
<feature type="domain" description="N-acetyltransferase" evidence="1">
    <location>
        <begin position="3"/>
        <end position="156"/>
    </location>
</feature>
<dbReference type="InterPro" id="IPR016181">
    <property type="entry name" value="Acyl_CoA_acyltransferase"/>
</dbReference>